<dbReference type="WBParaSite" id="BTMF_0000174101-mRNA-1">
    <property type="protein sequence ID" value="BTMF_0000174101-mRNA-1"/>
    <property type="gene ID" value="BTMF_0000174101"/>
</dbReference>
<gene>
    <name evidence="1" type="ORF">BTMF_LOCUS1073</name>
</gene>
<dbReference type="Proteomes" id="UP000280834">
    <property type="component" value="Unassembled WGS sequence"/>
</dbReference>
<accession>A0A0R3Q5Z0</accession>
<organism evidence="3">
    <name type="scientific">Brugia timori</name>
    <dbReference type="NCBI Taxonomy" id="42155"/>
    <lineage>
        <taxon>Eukaryota</taxon>
        <taxon>Metazoa</taxon>
        <taxon>Ecdysozoa</taxon>
        <taxon>Nematoda</taxon>
        <taxon>Chromadorea</taxon>
        <taxon>Rhabditida</taxon>
        <taxon>Spirurina</taxon>
        <taxon>Spiruromorpha</taxon>
        <taxon>Filarioidea</taxon>
        <taxon>Onchocercidae</taxon>
        <taxon>Brugia</taxon>
    </lineage>
</organism>
<proteinExistence type="predicted"/>
<dbReference type="EMBL" id="UZAG01000721">
    <property type="protein sequence ID" value="VDO09365.1"/>
    <property type="molecule type" value="Genomic_DNA"/>
</dbReference>
<evidence type="ECO:0000313" key="2">
    <source>
        <dbReference type="Proteomes" id="UP000280834"/>
    </source>
</evidence>
<protein>
    <submittedName>
        <fullName evidence="3">DUF2007 domain-containing protein</fullName>
    </submittedName>
</protein>
<evidence type="ECO:0000313" key="1">
    <source>
        <dbReference type="EMBL" id="VDO09365.1"/>
    </source>
</evidence>
<reference evidence="3" key="1">
    <citation type="submission" date="2017-02" db="UniProtKB">
        <authorList>
            <consortium name="WormBaseParasite"/>
        </authorList>
    </citation>
    <scope>IDENTIFICATION</scope>
</reference>
<dbReference type="STRING" id="42155.A0A0R3Q5Z0"/>
<dbReference type="AlphaFoldDB" id="A0A0R3Q5Z0"/>
<name>A0A0R3Q5Z0_9BILA</name>
<evidence type="ECO:0000313" key="3">
    <source>
        <dbReference type="WBParaSite" id="BTMF_0000174101-mRNA-1"/>
    </source>
</evidence>
<sequence length="76" mass="8757">MVNFQRSIKLVTDMRKEHEVELLYDRISNLSIQPLVLEHDSASYARELCVQIGGFLQPSAEAVELRQLLESQEIEV</sequence>
<reference evidence="1 2" key="2">
    <citation type="submission" date="2018-11" db="EMBL/GenBank/DDBJ databases">
        <authorList>
            <consortium name="Pathogen Informatics"/>
        </authorList>
    </citation>
    <scope>NUCLEOTIDE SEQUENCE [LARGE SCALE GENOMIC DNA]</scope>
</reference>
<keyword evidence="2" id="KW-1185">Reference proteome</keyword>